<keyword evidence="3" id="KW-1185">Reference proteome</keyword>
<reference evidence="3" key="3">
    <citation type="journal article" date="2012" name="PLoS Pathog.">
        <title>Comparative genomics of the apicomplexan parasites Toxoplasma gondii and Neospora caninum: Coccidia differing in host range and transmission strategy.</title>
        <authorList>
            <person name="Reid A.J."/>
            <person name="Vermont S.J."/>
            <person name="Cotton J.A."/>
            <person name="Harris D."/>
            <person name="Hill-Cawthorne G.A."/>
            <person name="Konen-Waisman S."/>
            <person name="Latham S.M."/>
            <person name="Mourier T."/>
            <person name="Norton R."/>
            <person name="Quail M.A."/>
            <person name="Sanders M."/>
            <person name="Shanmugam D."/>
            <person name="Sohal A."/>
            <person name="Wasmuth J.D."/>
            <person name="Brunk B."/>
            <person name="Grigg M.E."/>
            <person name="Howard J.C."/>
            <person name="Parkinson J."/>
            <person name="Roos D.S."/>
            <person name="Trees A.J."/>
            <person name="Berriman M."/>
            <person name="Pain A."/>
            <person name="Wastling J.M."/>
        </authorList>
    </citation>
    <scope>NUCLEOTIDE SEQUENCE [LARGE SCALE GENOMIC DNA]</scope>
    <source>
        <strain evidence="3">Liverpool</strain>
    </source>
</reference>
<dbReference type="eggNOG" id="KOG2536">
    <property type="taxonomic scope" value="Eukaryota"/>
</dbReference>
<organism evidence="1 3">
    <name type="scientific">Neospora caninum (strain Liverpool)</name>
    <dbReference type="NCBI Taxonomy" id="572307"/>
    <lineage>
        <taxon>Eukaryota</taxon>
        <taxon>Sar</taxon>
        <taxon>Alveolata</taxon>
        <taxon>Apicomplexa</taxon>
        <taxon>Conoidasida</taxon>
        <taxon>Coccidia</taxon>
        <taxon>Eucoccidiorida</taxon>
        <taxon>Eimeriorina</taxon>
        <taxon>Sarcocystidae</taxon>
        <taxon>Neospora</taxon>
    </lineage>
</organism>
<dbReference type="InterPro" id="IPR003428">
    <property type="entry name" value="MAM33"/>
</dbReference>
<protein>
    <submittedName>
        <fullName evidence="2">YB95_ARATH Uncharacterized protein At2g3</fullName>
    </submittedName>
</protein>
<dbReference type="PANTHER" id="PTHR10826:SF1">
    <property type="entry name" value="COMPLEMENT COMPONENT 1 Q SUBCOMPONENT-BINDING PROTEIN, MITOCHONDRIAL"/>
    <property type="match status" value="1"/>
</dbReference>
<evidence type="ECO:0000313" key="2">
    <source>
        <dbReference type="EMBL" id="CEL69475.1"/>
    </source>
</evidence>
<dbReference type="Proteomes" id="UP000007494">
    <property type="component" value="Chromosome X"/>
</dbReference>
<dbReference type="AlphaFoldDB" id="F0VL06"/>
<dbReference type="RefSeq" id="XP_003884786.1">
    <property type="nucleotide sequence ID" value="XM_003884737.1"/>
</dbReference>
<accession>F0VL06</accession>
<dbReference type="PANTHER" id="PTHR10826">
    <property type="entry name" value="COMPLEMENT COMPONENT 1"/>
    <property type="match status" value="1"/>
</dbReference>
<dbReference type="Gene3D" id="3.10.280.10">
    <property type="entry name" value="Mitochondrial glycoprotein"/>
    <property type="match status" value="1"/>
</dbReference>
<name>F0VL06_NEOCL</name>
<dbReference type="VEuPathDB" id="ToxoDB:NCLIV_051840"/>
<dbReference type="GO" id="GO:0005759">
    <property type="term" value="C:mitochondrial matrix"/>
    <property type="evidence" value="ECO:0007669"/>
    <property type="project" value="InterPro"/>
</dbReference>
<gene>
    <name evidence="2" type="ORF">BN1204_051840</name>
    <name evidence="1" type="ORF">NCLIV_051840</name>
</gene>
<dbReference type="GeneID" id="13446462"/>
<dbReference type="EMBL" id="FR823391">
    <property type="protein sequence ID" value="CBZ54758.1"/>
    <property type="molecule type" value="Genomic_DNA"/>
</dbReference>
<dbReference type="EMBL" id="LN714485">
    <property type="protein sequence ID" value="CEL69475.1"/>
    <property type="molecule type" value="Genomic_DNA"/>
</dbReference>
<sequence length="289" mass="31985">MATSVSLFRLFSSTKAPLSLPSVLASAARERAFLSSSFSSAALREGRLAAAPTCFQAPAGLAPQSRFCGRTAGSQVSGFSVQSADSRRAFSSEAGEKSVEAASKDLLKTIQSEIQHEQSTYEQDAELTKFIQSSGWSVGESDNNMMVTLQRQVGSKKVVVEFSCVQSAEAPTEEGPMPEMSDFTVTITNPDESGVTFYCSTTQDEEDKFRYCIGQVRFFKNAEEKESLNVYPGPYFEDLDDSFQQGLDEWLSKMGVDPELCDFIDRFSVDKENREYLAWLKKLAQFVEH</sequence>
<dbReference type="FunCoup" id="F0VL06">
    <property type="interactions" value="137"/>
</dbReference>
<dbReference type="InParanoid" id="F0VL06"/>
<dbReference type="OrthoDB" id="278212at2759"/>
<reference evidence="1" key="1">
    <citation type="submission" date="2011-02" db="EMBL/GenBank/DDBJ databases">
        <authorList>
            <person name="Aslett M."/>
        </authorList>
    </citation>
    <scope>NUCLEOTIDE SEQUENCE</scope>
    <source>
        <strain evidence="1">Liverpool</strain>
    </source>
</reference>
<dbReference type="SUPFAM" id="SSF54529">
    <property type="entry name" value="Mitochondrial glycoprotein MAM33-like"/>
    <property type="match status" value="1"/>
</dbReference>
<reference evidence="1" key="2">
    <citation type="submission" date="2011-03" db="EMBL/GenBank/DDBJ databases">
        <title>Comparative genomics and transcriptomics of Neospora caninum and Toxoplasma gondii.</title>
        <authorList>
            <person name="Reid A.J."/>
            <person name="Sohal A."/>
            <person name="Harris D."/>
            <person name="Quail M."/>
            <person name="Sanders M."/>
            <person name="Berriman M."/>
            <person name="Wastling J.M."/>
            <person name="Pain A."/>
        </authorList>
    </citation>
    <scope>NUCLEOTIDE SEQUENCE</scope>
    <source>
        <strain evidence="1">Liverpool</strain>
    </source>
</reference>
<dbReference type="InterPro" id="IPR036561">
    <property type="entry name" value="MAM33_sf"/>
</dbReference>
<evidence type="ECO:0000313" key="1">
    <source>
        <dbReference type="EMBL" id="CBZ54758.1"/>
    </source>
</evidence>
<dbReference type="OMA" id="QYLGPSF"/>
<proteinExistence type="predicted"/>
<reference evidence="2" key="4">
    <citation type="journal article" date="2015" name="PLoS ONE">
        <title>Comprehensive Evaluation of Toxoplasma gondii VEG and Neospora caninum LIV Genomes with Tachyzoite Stage Transcriptome and Proteome Defines Novel Transcript Features.</title>
        <authorList>
            <person name="Ramaprasad A."/>
            <person name="Mourier T."/>
            <person name="Naeem R."/>
            <person name="Malas T.B."/>
            <person name="Moussa E."/>
            <person name="Panigrahi A."/>
            <person name="Vermont S.J."/>
            <person name="Otto T.D."/>
            <person name="Wastling J."/>
            <person name="Pain A."/>
        </authorList>
    </citation>
    <scope>NUCLEOTIDE SEQUENCE</scope>
    <source>
        <strain evidence="2">Liverpool</strain>
    </source>
</reference>
<dbReference type="Pfam" id="PF02330">
    <property type="entry name" value="MAM33"/>
    <property type="match status" value="1"/>
</dbReference>
<evidence type="ECO:0000313" key="3">
    <source>
        <dbReference type="Proteomes" id="UP000007494"/>
    </source>
</evidence>